<evidence type="ECO:0000313" key="1">
    <source>
        <dbReference type="Proteomes" id="UP000887576"/>
    </source>
</evidence>
<sequence length="274" mass="30593">MKLLVLILSIFAVGLCKDNFEVLFEIPDSAIQALTPSNDAYVPCTDEKYMYCQNQFNSFIGYTGSWIDPVSLRHAIYSKYSQGVNGLLNLCHARTQLYLCFGTEYETCTSRIQFIKKGANSTNAYQISGLFNSLDFECSGGIIQATENWPCIYSTWHSDPYNSATTTCLAAFYNNSLNTADQVCLAGQTLAKCFALTFVSAPPPCNVPDLNWWECERILNAFQFDGNCQKIKCTVMGGGSSFVSNYNVESGSDYYKLKAALHRPSHGHEHDKFE</sequence>
<dbReference type="WBParaSite" id="JU765_v2.g10254.t1">
    <property type="protein sequence ID" value="JU765_v2.g10254.t1"/>
    <property type="gene ID" value="JU765_v2.g10254"/>
</dbReference>
<dbReference type="Proteomes" id="UP000887576">
    <property type="component" value="Unplaced"/>
</dbReference>
<reference evidence="2" key="1">
    <citation type="submission" date="2022-11" db="UniProtKB">
        <authorList>
            <consortium name="WormBaseParasite"/>
        </authorList>
    </citation>
    <scope>IDENTIFICATION</scope>
</reference>
<name>A0AC34PV45_9BILA</name>
<evidence type="ECO:0000313" key="2">
    <source>
        <dbReference type="WBParaSite" id="JU765_v2.g10254.t1"/>
    </source>
</evidence>
<protein>
    <submittedName>
        <fullName evidence="2">Uncharacterized protein</fullName>
    </submittedName>
</protein>
<organism evidence="1 2">
    <name type="scientific">Panagrolaimus sp. JU765</name>
    <dbReference type="NCBI Taxonomy" id="591449"/>
    <lineage>
        <taxon>Eukaryota</taxon>
        <taxon>Metazoa</taxon>
        <taxon>Ecdysozoa</taxon>
        <taxon>Nematoda</taxon>
        <taxon>Chromadorea</taxon>
        <taxon>Rhabditida</taxon>
        <taxon>Tylenchina</taxon>
        <taxon>Panagrolaimomorpha</taxon>
        <taxon>Panagrolaimoidea</taxon>
        <taxon>Panagrolaimidae</taxon>
        <taxon>Panagrolaimus</taxon>
    </lineage>
</organism>
<accession>A0AC34PV45</accession>
<proteinExistence type="predicted"/>